<dbReference type="EMBL" id="KZ613475">
    <property type="protein sequence ID" value="PMD23202.1"/>
    <property type="molecule type" value="Genomic_DNA"/>
</dbReference>
<dbReference type="InterPro" id="IPR027443">
    <property type="entry name" value="IPNS-like_sf"/>
</dbReference>
<dbReference type="STRING" id="1745343.A0A2J6QAB9"/>
<sequence length="130" mass="14469">MMKTIRKSLGLEAFTLHFWPLNQPRSSISLNKVSFHSPSLPSSMATISYTHSFQSLSGRLLTLSLGNPSLLLDHYHTDLLSTLRLLHCLVIPASRQKAPPICAPHTDSKVLALLPQDETGRLERRNITGE</sequence>
<keyword evidence="2" id="KW-1185">Reference proteome</keyword>
<proteinExistence type="predicted"/>
<evidence type="ECO:0000313" key="1">
    <source>
        <dbReference type="EMBL" id="PMD23202.1"/>
    </source>
</evidence>
<gene>
    <name evidence="1" type="ORF">NA56DRAFT_63769</name>
</gene>
<dbReference type="Proteomes" id="UP000235672">
    <property type="component" value="Unassembled WGS sequence"/>
</dbReference>
<dbReference type="Gene3D" id="2.60.120.330">
    <property type="entry name" value="B-lactam Antibiotic, Isopenicillin N Synthase, Chain"/>
    <property type="match status" value="1"/>
</dbReference>
<name>A0A2J6QAB9_9HELO</name>
<protein>
    <submittedName>
        <fullName evidence="1">Uncharacterized protein</fullName>
    </submittedName>
</protein>
<reference evidence="1 2" key="1">
    <citation type="submission" date="2016-05" db="EMBL/GenBank/DDBJ databases">
        <title>A degradative enzymes factory behind the ericoid mycorrhizal symbiosis.</title>
        <authorList>
            <consortium name="DOE Joint Genome Institute"/>
            <person name="Martino E."/>
            <person name="Morin E."/>
            <person name="Grelet G."/>
            <person name="Kuo A."/>
            <person name="Kohler A."/>
            <person name="Daghino S."/>
            <person name="Barry K."/>
            <person name="Choi C."/>
            <person name="Cichocki N."/>
            <person name="Clum A."/>
            <person name="Copeland A."/>
            <person name="Hainaut M."/>
            <person name="Haridas S."/>
            <person name="Labutti K."/>
            <person name="Lindquist E."/>
            <person name="Lipzen A."/>
            <person name="Khouja H.-R."/>
            <person name="Murat C."/>
            <person name="Ohm R."/>
            <person name="Olson A."/>
            <person name="Spatafora J."/>
            <person name="Veneault-Fourrey C."/>
            <person name="Henrissat B."/>
            <person name="Grigoriev I."/>
            <person name="Martin F."/>
            <person name="Perotto S."/>
        </authorList>
    </citation>
    <scope>NUCLEOTIDE SEQUENCE [LARGE SCALE GENOMIC DNA]</scope>
    <source>
        <strain evidence="1 2">UAMH 7357</strain>
    </source>
</reference>
<dbReference type="OrthoDB" id="288590at2759"/>
<dbReference type="AlphaFoldDB" id="A0A2J6QAB9"/>
<evidence type="ECO:0000313" key="2">
    <source>
        <dbReference type="Proteomes" id="UP000235672"/>
    </source>
</evidence>
<dbReference type="SUPFAM" id="SSF51197">
    <property type="entry name" value="Clavaminate synthase-like"/>
    <property type="match status" value="1"/>
</dbReference>
<organism evidence="1 2">
    <name type="scientific">Hyaloscypha hepaticicola</name>
    <dbReference type="NCBI Taxonomy" id="2082293"/>
    <lineage>
        <taxon>Eukaryota</taxon>
        <taxon>Fungi</taxon>
        <taxon>Dikarya</taxon>
        <taxon>Ascomycota</taxon>
        <taxon>Pezizomycotina</taxon>
        <taxon>Leotiomycetes</taxon>
        <taxon>Helotiales</taxon>
        <taxon>Hyaloscyphaceae</taxon>
        <taxon>Hyaloscypha</taxon>
    </lineage>
</organism>
<accession>A0A2J6QAB9</accession>